<name>V2WPY5_MONRO</name>
<dbReference type="HOGENOM" id="CLU_057164_0_0_1"/>
<dbReference type="KEGG" id="mrr:Moror_13233"/>
<keyword evidence="3" id="KW-1185">Reference proteome</keyword>
<protein>
    <submittedName>
        <fullName evidence="2">Uncharacterized protein</fullName>
    </submittedName>
</protein>
<sequence>MWRLSIMHRWRCRSKPASLRRARLRRTVSSFLTCTMTESFLVLQHLHQCLLLFPPRKCSSNKHKAPITSAEDNEAEEVVLPPVNNASGSEFELPSKLLRVECTYTTQFGELKKTLSNMHKFLPEKASLGVIVDNFCHEAFNSLAGLSDNDMLAVSKNRELVELCITVFKEVTNSAVQNVIDDQVHKSVSDNVLYIEQLVAGMRKPDKSAPVEPSAKSLSKADVEDFLTNIKSLVKKNPLHAHTPVEKVKDPKDSAEPHKAEREAHHPNQSSYSNSVPPASADMDMVMADMAKNVDHMEVCDHAHAEPSCQGLHRQSSIPSGPRNTMWPKTDTFSKRPHLAGNPFHYRGAMDESSLFHTVEELQQELLLPFGSMEAKSTPTLMSLYNAATVALTSHLFSVHKIM</sequence>
<accession>V2WPY5</accession>
<evidence type="ECO:0000313" key="3">
    <source>
        <dbReference type="Proteomes" id="UP000017559"/>
    </source>
</evidence>
<dbReference type="AlphaFoldDB" id="V2WPY5"/>
<dbReference type="Proteomes" id="UP000017559">
    <property type="component" value="Unassembled WGS sequence"/>
</dbReference>
<organism evidence="2 3">
    <name type="scientific">Moniliophthora roreri (strain MCA 2997)</name>
    <name type="common">Cocoa frosty pod rot fungus</name>
    <name type="synonym">Crinipellis roreri</name>
    <dbReference type="NCBI Taxonomy" id="1381753"/>
    <lineage>
        <taxon>Eukaryota</taxon>
        <taxon>Fungi</taxon>
        <taxon>Dikarya</taxon>
        <taxon>Basidiomycota</taxon>
        <taxon>Agaricomycotina</taxon>
        <taxon>Agaricomycetes</taxon>
        <taxon>Agaricomycetidae</taxon>
        <taxon>Agaricales</taxon>
        <taxon>Marasmiineae</taxon>
        <taxon>Marasmiaceae</taxon>
        <taxon>Moniliophthora</taxon>
    </lineage>
</organism>
<gene>
    <name evidence="2" type="ORF">Moror_13233</name>
</gene>
<feature type="compositionally biased region" description="Polar residues" evidence="1">
    <location>
        <begin position="267"/>
        <end position="277"/>
    </location>
</feature>
<dbReference type="EMBL" id="AWSO01000609">
    <property type="protein sequence ID" value="ESK88913.1"/>
    <property type="molecule type" value="Genomic_DNA"/>
</dbReference>
<feature type="region of interest" description="Disordered" evidence="1">
    <location>
        <begin position="237"/>
        <end position="280"/>
    </location>
</feature>
<feature type="compositionally biased region" description="Basic and acidic residues" evidence="1">
    <location>
        <begin position="243"/>
        <end position="266"/>
    </location>
</feature>
<evidence type="ECO:0000256" key="1">
    <source>
        <dbReference type="SAM" id="MobiDB-lite"/>
    </source>
</evidence>
<proteinExistence type="predicted"/>
<reference evidence="2 3" key="1">
    <citation type="journal article" date="2014" name="BMC Genomics">
        <title>Genome and secretome analysis of the hemibiotrophic fungal pathogen, Moniliophthora roreri, which causes frosty pod rot disease of cacao: mechanisms of the biotrophic and necrotrophic phases.</title>
        <authorList>
            <person name="Meinhardt L.W."/>
            <person name="Costa G.G.L."/>
            <person name="Thomazella D.P.T."/>
            <person name="Teixeira P.J.P.L."/>
            <person name="Carazzolle M.F."/>
            <person name="Schuster S.C."/>
            <person name="Carlson J.E."/>
            <person name="Guiltinan M.J."/>
            <person name="Mieczkowski P."/>
            <person name="Farmer A."/>
            <person name="Ramaraj T."/>
            <person name="Crozier J."/>
            <person name="Davis R.E."/>
            <person name="Shao J."/>
            <person name="Melnick R.L."/>
            <person name="Pereira G.A.G."/>
            <person name="Bailey B.A."/>
        </authorList>
    </citation>
    <scope>NUCLEOTIDE SEQUENCE [LARGE SCALE GENOMIC DNA]</scope>
    <source>
        <strain evidence="2 3">MCA 2997</strain>
    </source>
</reference>
<evidence type="ECO:0000313" key="2">
    <source>
        <dbReference type="EMBL" id="ESK88913.1"/>
    </source>
</evidence>
<comment type="caution">
    <text evidence="2">The sequence shown here is derived from an EMBL/GenBank/DDBJ whole genome shotgun (WGS) entry which is preliminary data.</text>
</comment>